<dbReference type="GO" id="GO:0051015">
    <property type="term" value="F:actin filament binding"/>
    <property type="evidence" value="ECO:0007669"/>
    <property type="project" value="TreeGrafter"/>
</dbReference>
<keyword evidence="4 5" id="KW-0009">Actin-binding</keyword>
<organism evidence="7 8">
    <name type="scientific">Pelagomonas calceolata</name>
    <dbReference type="NCBI Taxonomy" id="35677"/>
    <lineage>
        <taxon>Eukaryota</taxon>
        <taxon>Sar</taxon>
        <taxon>Stramenopiles</taxon>
        <taxon>Ochrophyta</taxon>
        <taxon>Pelagophyceae</taxon>
        <taxon>Pelagomonadales</taxon>
        <taxon>Pelagomonadaceae</taxon>
        <taxon>Pelagomonas</taxon>
    </lineage>
</organism>
<dbReference type="InterPro" id="IPR017865">
    <property type="entry name" value="F-actin_cap_asu_CS"/>
</dbReference>
<dbReference type="PANTHER" id="PTHR10653">
    <property type="entry name" value="F-ACTIN-CAPPING PROTEIN SUBUNIT ALPHA"/>
    <property type="match status" value="1"/>
</dbReference>
<dbReference type="Gene3D" id="3.90.1150.210">
    <property type="entry name" value="F-actin capping protein, beta subunit"/>
    <property type="match status" value="1"/>
</dbReference>
<evidence type="ECO:0000313" key="8">
    <source>
        <dbReference type="Proteomes" id="UP000789595"/>
    </source>
</evidence>
<reference evidence="7" key="1">
    <citation type="submission" date="2021-11" db="EMBL/GenBank/DDBJ databases">
        <authorList>
            <consortium name="Genoscope - CEA"/>
            <person name="William W."/>
        </authorList>
    </citation>
    <scope>NUCLEOTIDE SEQUENCE</scope>
</reference>
<evidence type="ECO:0000256" key="3">
    <source>
        <dbReference type="ARBA" id="ARBA00022467"/>
    </source>
</evidence>
<dbReference type="AlphaFoldDB" id="A0A8J2SRT4"/>
<dbReference type="SUPFAM" id="SSF90096">
    <property type="entry name" value="Subunits of heterodimeric actin filament capping protein Capz"/>
    <property type="match status" value="1"/>
</dbReference>
<dbReference type="GO" id="GO:0008290">
    <property type="term" value="C:F-actin capping protein complex"/>
    <property type="evidence" value="ECO:0007669"/>
    <property type="project" value="UniProtKB-UniRule"/>
</dbReference>
<gene>
    <name evidence="7" type="ORF">PECAL_4P05410</name>
</gene>
<evidence type="ECO:0000256" key="5">
    <source>
        <dbReference type="RuleBase" id="RU365077"/>
    </source>
</evidence>
<dbReference type="PROSITE" id="PS00748">
    <property type="entry name" value="F_ACTIN_CAPPING_A_1"/>
    <property type="match status" value="1"/>
</dbReference>
<proteinExistence type="inferred from homology"/>
<evidence type="ECO:0000256" key="2">
    <source>
        <dbReference type="ARBA" id="ARBA00014038"/>
    </source>
</evidence>
<name>A0A8J2SRT4_9STRA</name>
<dbReference type="InterPro" id="IPR042276">
    <property type="entry name" value="CapZ_alpha/beta_2"/>
</dbReference>
<dbReference type="GO" id="GO:0030036">
    <property type="term" value="P:actin cytoskeleton organization"/>
    <property type="evidence" value="ECO:0007669"/>
    <property type="project" value="TreeGrafter"/>
</dbReference>
<dbReference type="Gene3D" id="3.30.1140.60">
    <property type="entry name" value="F-actin capping protein, alpha subunit"/>
    <property type="match status" value="1"/>
</dbReference>
<evidence type="ECO:0000256" key="1">
    <source>
        <dbReference type="ARBA" id="ARBA00010479"/>
    </source>
</evidence>
<feature type="region of interest" description="Disordered" evidence="6">
    <location>
        <begin position="1"/>
        <end position="30"/>
    </location>
</feature>
<dbReference type="InterPro" id="IPR002189">
    <property type="entry name" value="CapZ_alpha"/>
</dbReference>
<sequence>MAEDAAPPELPPREAATPPELPPREAVESLSLEEDVADLDAAAADEGYEEEAADAAEELQEAPLTEEEEEEARGVAQHLLLNAPPGEFTELLDDVASITPERALEGGFVNGVARARNAQILEAAITEDGARVVLCREAEVTPTSYRDANGKLYDVDHATLEAIPVEDVYDEDAVPESLKSARDDLQKALAVYASTRYLGEGHAATFVVGDALKCVVRGARKNLGNFHSGSWASAWTLTPSSEGYDVQGMIQVRAHYFEDGNVQLYATKEVTASTRDVSQLIEASENELHAGLEAMYGDMADATFKALRRVMPITKLKMKWSVDALRLKGGLTKAAAEAY</sequence>
<feature type="region of interest" description="Disordered" evidence="6">
    <location>
        <begin position="44"/>
        <end position="73"/>
    </location>
</feature>
<protein>
    <recommendedName>
        <fullName evidence="2 5">F-actin-capping protein subunit alpha</fullName>
    </recommendedName>
</protein>
<comment type="function">
    <text evidence="5">F-actin-capping proteins bind in a Ca(2+)-independent manner to the fast growing ends of actin filaments (barbed end) thereby blocking the exchange of subunits at these ends. Unlike other capping proteins (such as gelsolin and severin), these proteins do not sever actin filaments.</text>
</comment>
<evidence type="ECO:0000313" key="7">
    <source>
        <dbReference type="EMBL" id="CAH0373351.1"/>
    </source>
</evidence>
<comment type="subunit">
    <text evidence="5">Heterodimer of an alpha and a beta subunit.</text>
</comment>
<keyword evidence="3 5" id="KW-0117">Actin capping</keyword>
<dbReference type="Pfam" id="PF01267">
    <property type="entry name" value="F-actin_cap_A"/>
    <property type="match status" value="1"/>
</dbReference>
<dbReference type="PANTHER" id="PTHR10653:SF0">
    <property type="entry name" value="F-ACTIN-CAPPING PROTEIN SUBUNIT ALPHA"/>
    <property type="match status" value="1"/>
</dbReference>
<dbReference type="InterPro" id="IPR037282">
    <property type="entry name" value="CapZ_alpha/beta"/>
</dbReference>
<dbReference type="InterPro" id="IPR042489">
    <property type="entry name" value="CapZ_alpha_1"/>
</dbReference>
<keyword evidence="8" id="KW-1185">Reference proteome</keyword>
<feature type="compositionally biased region" description="Low complexity" evidence="6">
    <location>
        <begin position="1"/>
        <end position="18"/>
    </location>
</feature>
<dbReference type="OrthoDB" id="340550at2759"/>
<dbReference type="PRINTS" id="PR00191">
    <property type="entry name" value="FACTINCAPA"/>
</dbReference>
<accession>A0A8J2SRT4</accession>
<feature type="compositionally biased region" description="Acidic residues" evidence="6">
    <location>
        <begin position="46"/>
        <end position="71"/>
    </location>
</feature>
<dbReference type="EMBL" id="CAKKNE010000004">
    <property type="protein sequence ID" value="CAH0373351.1"/>
    <property type="molecule type" value="Genomic_DNA"/>
</dbReference>
<evidence type="ECO:0000256" key="4">
    <source>
        <dbReference type="ARBA" id="ARBA00023203"/>
    </source>
</evidence>
<dbReference type="GO" id="GO:0051016">
    <property type="term" value="P:barbed-end actin filament capping"/>
    <property type="evidence" value="ECO:0007669"/>
    <property type="project" value="UniProtKB-UniRule"/>
</dbReference>
<comment type="similarity">
    <text evidence="1 5">Belongs to the F-actin-capping protein alpha subunit family.</text>
</comment>
<dbReference type="Proteomes" id="UP000789595">
    <property type="component" value="Unassembled WGS sequence"/>
</dbReference>
<dbReference type="GO" id="GO:0030863">
    <property type="term" value="C:cortical cytoskeleton"/>
    <property type="evidence" value="ECO:0007669"/>
    <property type="project" value="TreeGrafter"/>
</dbReference>
<evidence type="ECO:0000256" key="6">
    <source>
        <dbReference type="SAM" id="MobiDB-lite"/>
    </source>
</evidence>
<comment type="caution">
    <text evidence="7">The sequence shown here is derived from an EMBL/GenBank/DDBJ whole genome shotgun (WGS) entry which is preliminary data.</text>
</comment>